<gene>
    <name evidence="6" type="ORF">BP422_09910</name>
</gene>
<dbReference type="Gene3D" id="1.10.357.10">
    <property type="entry name" value="Tetracycline Repressor, domain 2"/>
    <property type="match status" value="1"/>
</dbReference>
<evidence type="ECO:0000256" key="2">
    <source>
        <dbReference type="ARBA" id="ARBA00023125"/>
    </source>
</evidence>
<accession>A0A220MFM1</accession>
<dbReference type="InterPro" id="IPR009057">
    <property type="entry name" value="Homeodomain-like_sf"/>
</dbReference>
<evidence type="ECO:0000313" key="7">
    <source>
        <dbReference type="Proteomes" id="UP000197781"/>
    </source>
</evidence>
<keyword evidence="1" id="KW-0805">Transcription regulation</keyword>
<dbReference type="PROSITE" id="PS50977">
    <property type="entry name" value="HTH_TETR_2"/>
    <property type="match status" value="1"/>
</dbReference>
<dbReference type="Gene3D" id="1.10.10.60">
    <property type="entry name" value="Homeodomain-like"/>
    <property type="match status" value="1"/>
</dbReference>
<dbReference type="InterPro" id="IPR036271">
    <property type="entry name" value="Tet_transcr_reg_TetR-rel_C_sf"/>
</dbReference>
<evidence type="ECO:0000256" key="4">
    <source>
        <dbReference type="PROSITE-ProRule" id="PRU00335"/>
    </source>
</evidence>
<dbReference type="InterPro" id="IPR001647">
    <property type="entry name" value="HTH_TetR"/>
</dbReference>
<reference evidence="6 7" key="1">
    <citation type="submission" date="2016-11" db="EMBL/GenBank/DDBJ databases">
        <authorList>
            <person name="Jaros S."/>
            <person name="Januszkiewicz K."/>
            <person name="Wedrychowicz H."/>
        </authorList>
    </citation>
    <scope>NUCLEOTIDE SEQUENCE [LARGE SCALE GENOMIC DNA]</scope>
    <source>
        <strain evidence="6 7">NF2</strain>
    </source>
</reference>
<dbReference type="Pfam" id="PF00440">
    <property type="entry name" value="TetR_N"/>
    <property type="match status" value="1"/>
</dbReference>
<dbReference type="EMBL" id="CP018145">
    <property type="protein sequence ID" value="ASJ53831.1"/>
    <property type="molecule type" value="Genomic_DNA"/>
</dbReference>
<dbReference type="AlphaFoldDB" id="A0A220MFM1"/>
<feature type="domain" description="HTH tetR-type" evidence="5">
    <location>
        <begin position="11"/>
        <end position="71"/>
    </location>
</feature>
<evidence type="ECO:0000256" key="3">
    <source>
        <dbReference type="ARBA" id="ARBA00023163"/>
    </source>
</evidence>
<feature type="DNA-binding region" description="H-T-H motif" evidence="4">
    <location>
        <begin position="34"/>
        <end position="53"/>
    </location>
</feature>
<dbReference type="PANTHER" id="PTHR47506:SF1">
    <property type="entry name" value="HTH-TYPE TRANSCRIPTIONAL REGULATOR YJDC"/>
    <property type="match status" value="1"/>
</dbReference>
<sequence length="202" mass="23194">MARPVNDKKRQENRERILKESVALFAEFGYSASTTVMIAKNAGVTSGTIFQYFSNKEELFRAAVLEPLTDIRKKAVACLKQEEKPTTLIKNMVEEQFNHISIYTNELRLVQYVLGQRNRFSGLTQEILQNTQEWTDTIEQVYKTGQLMGEFNTSFSPAMVSRAYISFLNGVCLTLLEGVHHPEWEGLKEHAFYLFGPIQNEE</sequence>
<dbReference type="InterPro" id="IPR023772">
    <property type="entry name" value="DNA-bd_HTH_TetR-type_CS"/>
</dbReference>
<evidence type="ECO:0000313" key="6">
    <source>
        <dbReference type="EMBL" id="ASJ53831.1"/>
    </source>
</evidence>
<evidence type="ECO:0000259" key="5">
    <source>
        <dbReference type="PROSITE" id="PS50977"/>
    </source>
</evidence>
<dbReference type="SUPFAM" id="SSF48498">
    <property type="entry name" value="Tetracyclin repressor-like, C-terminal domain"/>
    <property type="match status" value="1"/>
</dbReference>
<dbReference type="PANTHER" id="PTHR47506">
    <property type="entry name" value="TRANSCRIPTIONAL REGULATORY PROTEIN"/>
    <property type="match status" value="1"/>
</dbReference>
<proteinExistence type="predicted"/>
<dbReference type="PROSITE" id="PS01081">
    <property type="entry name" value="HTH_TETR_1"/>
    <property type="match status" value="1"/>
</dbReference>
<dbReference type="SUPFAM" id="SSF46689">
    <property type="entry name" value="Homeodomain-like"/>
    <property type="match status" value="1"/>
</dbReference>
<dbReference type="RefSeq" id="WP_088907627.1">
    <property type="nucleotide sequence ID" value="NZ_CP018145.1"/>
</dbReference>
<keyword evidence="3" id="KW-0804">Transcription</keyword>
<evidence type="ECO:0000256" key="1">
    <source>
        <dbReference type="ARBA" id="ARBA00023015"/>
    </source>
</evidence>
<protein>
    <submittedName>
        <fullName evidence="6">TetR family transcriptional regulator</fullName>
    </submittedName>
</protein>
<dbReference type="Proteomes" id="UP000197781">
    <property type="component" value="Chromosome"/>
</dbReference>
<organism evidence="6 7">
    <name type="scientific">Brevibacillus formosus</name>
    <dbReference type="NCBI Taxonomy" id="54913"/>
    <lineage>
        <taxon>Bacteria</taxon>
        <taxon>Bacillati</taxon>
        <taxon>Bacillota</taxon>
        <taxon>Bacilli</taxon>
        <taxon>Bacillales</taxon>
        <taxon>Paenibacillaceae</taxon>
        <taxon>Brevibacillus</taxon>
    </lineage>
</organism>
<dbReference type="KEGG" id="bfm:BP422_09910"/>
<keyword evidence="2 4" id="KW-0238">DNA-binding</keyword>
<dbReference type="PRINTS" id="PR00455">
    <property type="entry name" value="HTHTETR"/>
</dbReference>
<dbReference type="GO" id="GO:0003677">
    <property type="term" value="F:DNA binding"/>
    <property type="evidence" value="ECO:0007669"/>
    <property type="project" value="UniProtKB-UniRule"/>
</dbReference>
<name>A0A220MFM1_9BACL</name>